<feature type="active site" description="Nucleophile" evidence="9">
    <location>
        <position position="33"/>
    </location>
</feature>
<dbReference type="PIRSF" id="PIRSF000077">
    <property type="entry name" value="Thioredoxin"/>
    <property type="match status" value="1"/>
</dbReference>
<dbReference type="PROSITE" id="PS00194">
    <property type="entry name" value="THIOREDOXIN_1"/>
    <property type="match status" value="1"/>
</dbReference>
<evidence type="ECO:0000313" key="14">
    <source>
        <dbReference type="Proteomes" id="UP000596145"/>
    </source>
</evidence>
<dbReference type="FunFam" id="3.40.30.10:FF:000155">
    <property type="entry name" value="Thioredoxin"/>
    <property type="match status" value="1"/>
</dbReference>
<evidence type="ECO:0000256" key="10">
    <source>
        <dbReference type="PIRSR" id="PIRSR000077-4"/>
    </source>
</evidence>
<dbReference type="GeneID" id="92761321"/>
<evidence type="ECO:0000256" key="3">
    <source>
        <dbReference type="ARBA" id="ARBA00022448"/>
    </source>
</evidence>
<dbReference type="NCBIfam" id="TIGR01068">
    <property type="entry name" value="thioredoxin"/>
    <property type="match status" value="1"/>
</dbReference>
<feature type="site" description="Contributes to redox potential value" evidence="9">
    <location>
        <position position="32"/>
    </location>
</feature>
<dbReference type="Proteomes" id="UP000596145">
    <property type="component" value="Chromosome"/>
</dbReference>
<feature type="domain" description="Thioredoxin" evidence="11">
    <location>
        <begin position="1"/>
        <end position="105"/>
    </location>
</feature>
<keyword evidence="4" id="KW-0249">Electron transport</keyword>
<evidence type="ECO:0000256" key="9">
    <source>
        <dbReference type="PIRSR" id="PIRSR000077-1"/>
    </source>
</evidence>
<dbReference type="RefSeq" id="WP_005391654.1">
    <property type="nucleotide sequence ID" value="NZ_CP066007.1"/>
</dbReference>
<dbReference type="Proteomes" id="UP000617681">
    <property type="component" value="Chromosome"/>
</dbReference>
<evidence type="ECO:0000256" key="7">
    <source>
        <dbReference type="NCBIfam" id="TIGR01068"/>
    </source>
</evidence>
<feature type="active site" description="Nucleophile" evidence="9">
    <location>
        <position position="30"/>
    </location>
</feature>
<protein>
    <recommendedName>
        <fullName evidence="7 8">Thioredoxin</fullName>
    </recommendedName>
</protein>
<evidence type="ECO:0000256" key="8">
    <source>
        <dbReference type="PIRNR" id="PIRNR000077"/>
    </source>
</evidence>
<accession>A0A7T4JVH8</accession>
<comment type="similarity">
    <text evidence="2 8">Belongs to the thioredoxin family.</text>
</comment>
<name>A0A7T4JVH8_9CORY</name>
<keyword evidence="5 10" id="KW-1015">Disulfide bond</keyword>
<evidence type="ECO:0000313" key="12">
    <source>
        <dbReference type="EMBL" id="QQB46907.1"/>
    </source>
</evidence>
<dbReference type="PROSITE" id="PS51352">
    <property type="entry name" value="THIOREDOXIN_2"/>
    <property type="match status" value="1"/>
</dbReference>
<dbReference type="InterPro" id="IPR036249">
    <property type="entry name" value="Thioredoxin-like_sf"/>
</dbReference>
<dbReference type="CDD" id="cd02947">
    <property type="entry name" value="TRX_family"/>
    <property type="match status" value="1"/>
</dbReference>
<dbReference type="InterPro" id="IPR013766">
    <property type="entry name" value="Thioredoxin_domain"/>
</dbReference>
<feature type="disulfide bond" description="Redox-active" evidence="10">
    <location>
        <begin position="30"/>
        <end position="33"/>
    </location>
</feature>
<dbReference type="Pfam" id="PF00085">
    <property type="entry name" value="Thioredoxin"/>
    <property type="match status" value="1"/>
</dbReference>
<dbReference type="SUPFAM" id="SSF52833">
    <property type="entry name" value="Thioredoxin-like"/>
    <property type="match status" value="1"/>
</dbReference>
<dbReference type="PRINTS" id="PR00421">
    <property type="entry name" value="THIOREDOXIN"/>
</dbReference>
<dbReference type="GO" id="GO:0005829">
    <property type="term" value="C:cytosol"/>
    <property type="evidence" value="ECO:0007669"/>
    <property type="project" value="TreeGrafter"/>
</dbReference>
<dbReference type="InterPro" id="IPR017937">
    <property type="entry name" value="Thioredoxin_CS"/>
</dbReference>
<feature type="site" description="Deprotonates C-terminal active site Cys" evidence="9">
    <location>
        <position position="24"/>
    </location>
</feature>
<evidence type="ECO:0000259" key="11">
    <source>
        <dbReference type="PROSITE" id="PS51352"/>
    </source>
</evidence>
<evidence type="ECO:0000256" key="1">
    <source>
        <dbReference type="ARBA" id="ARBA00003318"/>
    </source>
</evidence>
<dbReference type="Gene3D" id="3.40.30.10">
    <property type="entry name" value="Glutaredoxin"/>
    <property type="match status" value="1"/>
</dbReference>
<dbReference type="EMBL" id="CP069534">
    <property type="protein sequence ID" value="QRP70592.1"/>
    <property type="molecule type" value="Genomic_DNA"/>
</dbReference>
<evidence type="ECO:0000256" key="4">
    <source>
        <dbReference type="ARBA" id="ARBA00022982"/>
    </source>
</evidence>
<evidence type="ECO:0000256" key="5">
    <source>
        <dbReference type="ARBA" id="ARBA00023157"/>
    </source>
</evidence>
<evidence type="ECO:0000313" key="13">
    <source>
        <dbReference type="EMBL" id="QRP70592.1"/>
    </source>
</evidence>
<sequence length="122" mass="13488">MATIEVNEQNFQETIQKDGIVLVDCWASWCGPCRAFGPTFEKASEDHPDAVFGKLDTEANQGLAAALQIQSIPTLMIFRDQILVYREAGALPAPALENLIQQVKGLDMDDVRRQVAAQQENN</sequence>
<proteinExistence type="inferred from homology"/>
<evidence type="ECO:0000256" key="6">
    <source>
        <dbReference type="ARBA" id="ARBA00023284"/>
    </source>
</evidence>
<feature type="site" description="Contributes to redox potential value" evidence="9">
    <location>
        <position position="31"/>
    </location>
</feature>
<keyword evidence="6 10" id="KW-0676">Redox-active center</keyword>
<evidence type="ECO:0000256" key="2">
    <source>
        <dbReference type="ARBA" id="ARBA00008987"/>
    </source>
</evidence>
<dbReference type="EMBL" id="CP066007">
    <property type="protein sequence ID" value="QQB46907.1"/>
    <property type="molecule type" value="Genomic_DNA"/>
</dbReference>
<organism evidence="12 14">
    <name type="scientific">Corynebacterium glucuronolyticum</name>
    <dbReference type="NCBI Taxonomy" id="39791"/>
    <lineage>
        <taxon>Bacteria</taxon>
        <taxon>Bacillati</taxon>
        <taxon>Actinomycetota</taxon>
        <taxon>Actinomycetes</taxon>
        <taxon>Mycobacteriales</taxon>
        <taxon>Corynebacteriaceae</taxon>
        <taxon>Corynebacterium</taxon>
    </lineage>
</organism>
<dbReference type="AlphaFoldDB" id="A0A7T4JVH8"/>
<dbReference type="PANTHER" id="PTHR45663">
    <property type="entry name" value="GEO12009P1"/>
    <property type="match status" value="1"/>
</dbReference>
<dbReference type="GO" id="GO:0015035">
    <property type="term" value="F:protein-disulfide reductase activity"/>
    <property type="evidence" value="ECO:0007669"/>
    <property type="project" value="UniProtKB-UniRule"/>
</dbReference>
<keyword evidence="3" id="KW-0813">Transport</keyword>
<reference evidence="12 14" key="1">
    <citation type="submission" date="2020-12" db="EMBL/GenBank/DDBJ databases">
        <title>FDA dAtabase for Regulatory Grade micrObial Sequences (FDA-ARGOS): Supporting development and validation of Infectious Disease Dx tests.</title>
        <authorList>
            <person name="Sproer C."/>
            <person name="Gronow S."/>
            <person name="Severitt S."/>
            <person name="Schroder I."/>
            <person name="Tallon L."/>
            <person name="Sadzewicz L."/>
            <person name="Zhao X."/>
            <person name="Boylan J."/>
            <person name="Ott S."/>
            <person name="Bowen H."/>
            <person name="Vavikolanu K."/>
            <person name="Mehta A."/>
            <person name="Aluvathingal J."/>
            <person name="Nadendla S."/>
            <person name="Lowell S."/>
            <person name="Myers T."/>
            <person name="Yan Y."/>
            <person name="Sichtig H."/>
        </authorList>
    </citation>
    <scope>NUCLEOTIDE SEQUENCE [LARGE SCALE GENOMIC DNA]</scope>
    <source>
        <strain evidence="12 14">FDAARGOS_1053</strain>
        <strain evidence="13">FDAARGOS_1191</strain>
    </source>
</reference>
<dbReference type="InterPro" id="IPR005746">
    <property type="entry name" value="Thioredoxin"/>
</dbReference>
<dbReference type="PANTHER" id="PTHR45663:SF40">
    <property type="entry name" value="THIOREDOXIN 2"/>
    <property type="match status" value="1"/>
</dbReference>
<comment type="function">
    <text evidence="1">Participates in various redox reactions through the reversible oxidation of its active center dithiol to a disulfide and catalyzes dithiol-disulfide exchange reactions.</text>
</comment>
<dbReference type="OrthoDB" id="9790390at2"/>
<gene>
    <name evidence="12" type="primary">trxA</name>
    <name evidence="12" type="ORF">I6I10_02980</name>
    <name evidence="13" type="ORF">I6J21_12820</name>
</gene>